<evidence type="ECO:0000256" key="3">
    <source>
        <dbReference type="ARBA" id="ARBA00022723"/>
    </source>
</evidence>
<keyword evidence="3" id="KW-0479">Metal-binding</keyword>
<dbReference type="Gene3D" id="3.40.50.1000">
    <property type="entry name" value="HAD superfamily/HAD-like"/>
    <property type="match status" value="2"/>
</dbReference>
<keyword evidence="6" id="KW-1133">Transmembrane helix</keyword>
<keyword evidence="7" id="KW-0378">Hydrolase</keyword>
<dbReference type="PANTHER" id="PTHR19288:SF46">
    <property type="entry name" value="HALOACID DEHALOGENASE-LIKE HYDROLASE DOMAIN-CONTAINING PROTEIN 2"/>
    <property type="match status" value="1"/>
</dbReference>
<dbReference type="GO" id="GO:0016791">
    <property type="term" value="F:phosphatase activity"/>
    <property type="evidence" value="ECO:0007669"/>
    <property type="project" value="InterPro"/>
</dbReference>
<accession>A0A0W8F2E4</accession>
<evidence type="ECO:0000256" key="4">
    <source>
        <dbReference type="ARBA" id="ARBA00022842"/>
    </source>
</evidence>
<dbReference type="Pfam" id="PF13344">
    <property type="entry name" value="Hydrolase_6"/>
    <property type="match status" value="1"/>
</dbReference>
<dbReference type="EMBL" id="LNQE01001624">
    <property type="protein sequence ID" value="KUG14738.1"/>
    <property type="molecule type" value="Genomic_DNA"/>
</dbReference>
<evidence type="ECO:0000256" key="5">
    <source>
        <dbReference type="ARBA" id="ARBA00039666"/>
    </source>
</evidence>
<gene>
    <name evidence="7" type="ORF">ASZ90_015612</name>
</gene>
<evidence type="ECO:0000256" key="1">
    <source>
        <dbReference type="ARBA" id="ARBA00001946"/>
    </source>
</evidence>
<reference evidence="7" key="1">
    <citation type="journal article" date="2015" name="Proc. Natl. Acad. Sci. U.S.A.">
        <title>Networks of energetic and metabolic interactions define dynamics in microbial communities.</title>
        <authorList>
            <person name="Embree M."/>
            <person name="Liu J.K."/>
            <person name="Al-Bassam M.M."/>
            <person name="Zengler K."/>
        </authorList>
    </citation>
    <scope>NUCLEOTIDE SEQUENCE</scope>
</reference>
<evidence type="ECO:0000256" key="2">
    <source>
        <dbReference type="ARBA" id="ARBA00007958"/>
    </source>
</evidence>
<keyword evidence="4" id="KW-0460">Magnesium</keyword>
<protein>
    <recommendedName>
        <fullName evidence="5">Haloacid dehalogenase-like hydrolase domain-containing protein 2</fullName>
    </recommendedName>
</protein>
<evidence type="ECO:0000256" key="6">
    <source>
        <dbReference type="SAM" id="Phobius"/>
    </source>
</evidence>
<dbReference type="GO" id="GO:0046872">
    <property type="term" value="F:metal ion binding"/>
    <property type="evidence" value="ECO:0007669"/>
    <property type="project" value="UniProtKB-KW"/>
</dbReference>
<proteinExistence type="inferred from homology"/>
<sequence length="262" mass="27139">MEPEAILIDLDGVLYSGDTPVPGGREAIGYLEEHGYPYRVVSNTTRSSRATLASRLASLGFAIPASFIFTPAMAAAAAMTAAGRTRAALLATRDVASELVAAGIQECDTGVQYVVVGDAGDLLTYTSLNAAFRHLLDGADLIALEKDRYWMGADGMMLSAGPFVTALEYASGRTARVMGKPSPDFFALALASLGVQPGQAVMIGDDVVTDVGGAISCGLSGVLVRTGKFREDALRSARVAPTAVLSSIADLPEYLESGVPGT</sequence>
<keyword evidence="6" id="KW-0812">Transmembrane</keyword>
<dbReference type="Pfam" id="PF13242">
    <property type="entry name" value="Hydrolase_like"/>
    <property type="match status" value="1"/>
</dbReference>
<dbReference type="SUPFAM" id="SSF56784">
    <property type="entry name" value="HAD-like"/>
    <property type="match status" value="1"/>
</dbReference>
<dbReference type="GO" id="GO:0005737">
    <property type="term" value="C:cytoplasm"/>
    <property type="evidence" value="ECO:0007669"/>
    <property type="project" value="TreeGrafter"/>
</dbReference>
<dbReference type="NCBIfam" id="TIGR01460">
    <property type="entry name" value="HAD-SF-IIA"/>
    <property type="match status" value="1"/>
</dbReference>
<comment type="caution">
    <text evidence="7">The sequence shown here is derived from an EMBL/GenBank/DDBJ whole genome shotgun (WGS) entry which is preliminary data.</text>
</comment>
<keyword evidence="6" id="KW-0472">Membrane</keyword>
<dbReference type="InterPro" id="IPR006355">
    <property type="entry name" value="LHPP/HDHD2"/>
</dbReference>
<dbReference type="InterPro" id="IPR036412">
    <property type="entry name" value="HAD-like_sf"/>
</dbReference>
<dbReference type="AlphaFoldDB" id="A0A0W8F2E4"/>
<organism evidence="7">
    <name type="scientific">hydrocarbon metagenome</name>
    <dbReference type="NCBI Taxonomy" id="938273"/>
    <lineage>
        <taxon>unclassified sequences</taxon>
        <taxon>metagenomes</taxon>
        <taxon>ecological metagenomes</taxon>
    </lineage>
</organism>
<evidence type="ECO:0000313" key="7">
    <source>
        <dbReference type="EMBL" id="KUG14738.1"/>
    </source>
</evidence>
<name>A0A0W8F2E4_9ZZZZ</name>
<dbReference type="NCBIfam" id="TIGR01458">
    <property type="entry name" value="HAD-SF-IIA-hyp3"/>
    <property type="match status" value="1"/>
</dbReference>
<comment type="similarity">
    <text evidence="2">Belongs to the HAD-like hydrolase superfamily.</text>
</comment>
<dbReference type="InterPro" id="IPR023214">
    <property type="entry name" value="HAD_sf"/>
</dbReference>
<feature type="transmembrane region" description="Helical" evidence="6">
    <location>
        <begin position="56"/>
        <end position="79"/>
    </location>
</feature>
<dbReference type="PANTHER" id="PTHR19288">
    <property type="entry name" value="4-NITROPHENYLPHOSPHATASE-RELATED"/>
    <property type="match status" value="1"/>
</dbReference>
<comment type="cofactor">
    <cofactor evidence="1">
        <name>Mg(2+)</name>
        <dbReference type="ChEBI" id="CHEBI:18420"/>
    </cofactor>
</comment>
<dbReference type="InterPro" id="IPR006357">
    <property type="entry name" value="HAD-SF_hydro_IIA"/>
</dbReference>